<feature type="coiled-coil region" evidence="1">
    <location>
        <begin position="815"/>
        <end position="842"/>
    </location>
</feature>
<keyword evidence="2" id="KW-0812">Transmembrane</keyword>
<feature type="transmembrane region" description="Helical" evidence="2">
    <location>
        <begin position="491"/>
        <end position="512"/>
    </location>
</feature>
<proteinExistence type="predicted"/>
<dbReference type="EMBL" id="KQ947426">
    <property type="protein sequence ID" value="KUJ11556.1"/>
    <property type="molecule type" value="Genomic_DNA"/>
</dbReference>
<reference evidence="4 5" key="1">
    <citation type="submission" date="2015-10" db="EMBL/GenBank/DDBJ databases">
        <title>Full genome of DAOMC 229536 Phialocephala scopiformis, a fungal endophyte of spruce producing the potent anti-insectan compound rugulosin.</title>
        <authorList>
            <consortium name="DOE Joint Genome Institute"/>
            <person name="Walker A.K."/>
            <person name="Frasz S.L."/>
            <person name="Seifert K.A."/>
            <person name="Miller J.D."/>
            <person name="Mondo S.J."/>
            <person name="Labutti K."/>
            <person name="Lipzen A."/>
            <person name="Dockter R."/>
            <person name="Kennedy M."/>
            <person name="Grigoriev I.V."/>
            <person name="Spatafora J.W."/>
        </authorList>
    </citation>
    <scope>NUCLEOTIDE SEQUENCE [LARGE SCALE GENOMIC DNA]</scope>
    <source>
        <strain evidence="4 5">CBS 120377</strain>
    </source>
</reference>
<feature type="transmembrane region" description="Helical" evidence="2">
    <location>
        <begin position="524"/>
        <end position="545"/>
    </location>
</feature>
<feature type="transmembrane region" description="Helical" evidence="2">
    <location>
        <begin position="938"/>
        <end position="959"/>
    </location>
</feature>
<dbReference type="InParanoid" id="A0A194WUB9"/>
<dbReference type="OrthoDB" id="3525430at2759"/>
<keyword evidence="1" id="KW-0175">Coiled coil</keyword>
<feature type="transmembrane region" description="Helical" evidence="2">
    <location>
        <begin position="611"/>
        <end position="631"/>
    </location>
</feature>
<dbReference type="CDD" id="cd14686">
    <property type="entry name" value="bZIP"/>
    <property type="match status" value="1"/>
</dbReference>
<gene>
    <name evidence="4" type="ORF">LY89DRAFT_758265</name>
</gene>
<evidence type="ECO:0000313" key="5">
    <source>
        <dbReference type="Proteomes" id="UP000070700"/>
    </source>
</evidence>
<sequence>MPPQPVGHCLLWALLHITILFSQIVHATPTVSLIESLQPTRTRHVLEARGSVTFPSYQANPSTILWPPNCATTDPDACLGSNSVKSCTVKYCSKMVALTCWNHVYAIDFECLCGSMSSTTCPSCINGPSDVNKQLYFAWLAAYCYLDPGWSGLPASWNTNSSSWNTFQVGGIGSADFENYETSNPFTSQFITDNHYYEVSFFVPTCASGCDFLNSRWSGTYIDGDVVTGLAGANLLPDNYSIGGAPQSDYLYVDLTAVCTGWSWSDLQNSCNGVCGSPTGLTGLLVWLNSKCGDVADFAGMPSNWQDSLSFPNDTYPAQGSFPSWPSCLSSINDPGCQLSSIESNCTVTVCATGSVDQSGNCDQVPAINLTCFCPQINYETSCTNECALSWQRASRLNWINDTCSVLGSGTSLPSNWTSLLLIQRSEILPWGWNISSSAIPQSQCPAAWKSLVAFLVVNLFMLLLIPILGRRTVVKKITFGFFGGIESRHWYYTGPLAVGLHLASNAVNASIIKGVPGYENTSIGHFTLLWCTRPRLAWLVVALLPYQAEKSMYFSATASILFSEVVLQLIGSYSMGKAANYARIQEFLLQGHLAGSHFAKEAAVMYGGSLLWLTAVPFAIAACIWTIFGVSERINRFSEYWIWTRKCTRDNCAIVSTQIQFIRTARSKVKPPREGVGWQFADIQQSLLVSIDAVIEKWGKLNETWKNLPQEIRREQNRRLAAKKREERAKDLLEGTRQGNARWTQRSQAYDALRLERRDLETNWFSNPETKQRQAQTKKAAARDSIVIVRAHKDAIQTAIVACEQRILVFENAIARIEARIAAANHQLMHIKQRLRNLKWKWPCIHADDDDEVLQLNSQHDSISRQCQKDMAQLDAMRSDPQLVAEKTRAGDLQSVLDIWEALCLSKENLMHNWDANVQQWELIAEKRREQDKKENLIRFPVAIVTGMLLCWIAQWLWWAGYVEVAGDRYCPPKLSTIASVWTVFAATGSMVGASF</sequence>
<feature type="chain" id="PRO_5008267457" evidence="3">
    <location>
        <begin position="28"/>
        <end position="997"/>
    </location>
</feature>
<dbReference type="GeneID" id="28831159"/>
<evidence type="ECO:0000256" key="2">
    <source>
        <dbReference type="SAM" id="Phobius"/>
    </source>
</evidence>
<evidence type="ECO:0000313" key="4">
    <source>
        <dbReference type="EMBL" id="KUJ11556.1"/>
    </source>
</evidence>
<organism evidence="4 5">
    <name type="scientific">Mollisia scopiformis</name>
    <name type="common">Conifer needle endophyte fungus</name>
    <name type="synonym">Phialocephala scopiformis</name>
    <dbReference type="NCBI Taxonomy" id="149040"/>
    <lineage>
        <taxon>Eukaryota</taxon>
        <taxon>Fungi</taxon>
        <taxon>Dikarya</taxon>
        <taxon>Ascomycota</taxon>
        <taxon>Pezizomycotina</taxon>
        <taxon>Leotiomycetes</taxon>
        <taxon>Helotiales</taxon>
        <taxon>Mollisiaceae</taxon>
        <taxon>Mollisia</taxon>
    </lineage>
</organism>
<keyword evidence="2" id="KW-1133">Transmembrane helix</keyword>
<feature type="transmembrane region" description="Helical" evidence="2">
    <location>
        <begin position="447"/>
        <end position="470"/>
    </location>
</feature>
<name>A0A194WUB9_MOLSC</name>
<dbReference type="AlphaFoldDB" id="A0A194WUB9"/>
<keyword evidence="3" id="KW-0732">Signal</keyword>
<evidence type="ECO:0000256" key="1">
    <source>
        <dbReference type="SAM" id="Coils"/>
    </source>
</evidence>
<feature type="signal peptide" evidence="3">
    <location>
        <begin position="1"/>
        <end position="27"/>
    </location>
</feature>
<protein>
    <submittedName>
        <fullName evidence="4">Uncharacterized protein</fullName>
    </submittedName>
</protein>
<keyword evidence="5" id="KW-1185">Reference proteome</keyword>
<feature type="transmembrane region" description="Helical" evidence="2">
    <location>
        <begin position="552"/>
        <end position="572"/>
    </location>
</feature>
<accession>A0A194WUB9</accession>
<keyword evidence="2" id="KW-0472">Membrane</keyword>
<dbReference type="KEGG" id="psco:LY89DRAFT_758265"/>
<dbReference type="Proteomes" id="UP000070700">
    <property type="component" value="Unassembled WGS sequence"/>
</dbReference>
<evidence type="ECO:0000256" key="3">
    <source>
        <dbReference type="SAM" id="SignalP"/>
    </source>
</evidence>
<dbReference type="RefSeq" id="XP_018065911.1">
    <property type="nucleotide sequence ID" value="XM_018221433.1"/>
</dbReference>